<comment type="caution">
    <text evidence="2">The sequence shown here is derived from an EMBL/GenBank/DDBJ whole genome shotgun (WGS) entry which is preliminary data.</text>
</comment>
<dbReference type="NCBIfam" id="TIGR02988">
    <property type="entry name" value="YaaA_near_RecF"/>
    <property type="match status" value="1"/>
</dbReference>
<accession>A0A1E5L8W8</accession>
<sequence>MEQKQVKIKDEYITLGQLLKKEDIVSSGGEVKFFLSEAVIRVNGELNSQRGKKLYNNDTIDIQGIGEFVICASND</sequence>
<dbReference type="Pfam" id="PF13275">
    <property type="entry name" value="S4_2"/>
    <property type="match status" value="1"/>
</dbReference>
<dbReference type="AlphaFoldDB" id="A0A1E5L8W8"/>
<dbReference type="Proteomes" id="UP000095255">
    <property type="component" value="Unassembled WGS sequence"/>
</dbReference>
<gene>
    <name evidence="2" type="ORF">BHU72_12730</name>
</gene>
<dbReference type="RefSeq" id="WP_069701069.1">
    <property type="nucleotide sequence ID" value="NZ_MJAT01000003.1"/>
</dbReference>
<dbReference type="InterPro" id="IPR036986">
    <property type="entry name" value="S4_RNA-bd_sf"/>
</dbReference>
<organism evidence="2 3">
    <name type="scientific">Desulfuribacillus stibiiarsenatis</name>
    <dbReference type="NCBI Taxonomy" id="1390249"/>
    <lineage>
        <taxon>Bacteria</taxon>
        <taxon>Bacillati</taxon>
        <taxon>Bacillota</taxon>
        <taxon>Desulfuribacillia</taxon>
        <taxon>Desulfuribacillales</taxon>
        <taxon>Desulfuribacillaceae</taxon>
        <taxon>Desulfuribacillus</taxon>
    </lineage>
</organism>
<keyword evidence="3" id="KW-1185">Reference proteome</keyword>
<dbReference type="EMBL" id="MJAT01000003">
    <property type="protein sequence ID" value="OEH86474.1"/>
    <property type="molecule type" value="Genomic_DNA"/>
</dbReference>
<proteinExistence type="predicted"/>
<dbReference type="SUPFAM" id="SSF55174">
    <property type="entry name" value="Alpha-L RNA-binding motif"/>
    <property type="match status" value="1"/>
</dbReference>
<dbReference type="InterPro" id="IPR014330">
    <property type="entry name" value="RNA-bd_S4-rel_YaaA"/>
</dbReference>
<keyword evidence="1" id="KW-0694">RNA-binding</keyword>
<name>A0A1E5L8W8_9FIRM</name>
<dbReference type="Gene3D" id="3.10.290.10">
    <property type="entry name" value="RNA-binding S4 domain"/>
    <property type="match status" value="1"/>
</dbReference>
<dbReference type="PROSITE" id="PS50889">
    <property type="entry name" value="S4"/>
    <property type="match status" value="1"/>
</dbReference>
<dbReference type="OrthoDB" id="9811532at2"/>
<protein>
    <submittedName>
        <fullName evidence="2">Uncharacterized protein</fullName>
    </submittedName>
</protein>
<dbReference type="GO" id="GO:0003723">
    <property type="term" value="F:RNA binding"/>
    <property type="evidence" value="ECO:0007669"/>
    <property type="project" value="UniProtKB-KW"/>
</dbReference>
<dbReference type="STRING" id="1390249.BHU72_12730"/>
<evidence type="ECO:0000313" key="2">
    <source>
        <dbReference type="EMBL" id="OEH86474.1"/>
    </source>
</evidence>
<evidence type="ECO:0000256" key="1">
    <source>
        <dbReference type="PROSITE-ProRule" id="PRU00182"/>
    </source>
</evidence>
<evidence type="ECO:0000313" key="3">
    <source>
        <dbReference type="Proteomes" id="UP000095255"/>
    </source>
</evidence>
<reference evidence="2 3" key="1">
    <citation type="submission" date="2016-09" db="EMBL/GenBank/DDBJ databases">
        <title>Desulfuribacillus arsenicus sp. nov., an obligately anaerobic, dissimilatory arsenic- and antimonate-reducing bacterium isolated from anoxic sediments.</title>
        <authorList>
            <person name="Abin C.A."/>
            <person name="Hollibaugh J.T."/>
        </authorList>
    </citation>
    <scope>NUCLEOTIDE SEQUENCE [LARGE SCALE GENOMIC DNA]</scope>
    <source>
        <strain evidence="2 3">MLFW-2</strain>
    </source>
</reference>